<organism evidence="2 3">
    <name type="scientific">Melopsittacus undulatus</name>
    <name type="common">Budgerigar</name>
    <name type="synonym">Psittacus undulatus</name>
    <dbReference type="NCBI Taxonomy" id="13146"/>
    <lineage>
        <taxon>Eukaryota</taxon>
        <taxon>Metazoa</taxon>
        <taxon>Chordata</taxon>
        <taxon>Craniata</taxon>
        <taxon>Vertebrata</taxon>
        <taxon>Euteleostomi</taxon>
        <taxon>Archelosauria</taxon>
        <taxon>Archosauria</taxon>
        <taxon>Dinosauria</taxon>
        <taxon>Saurischia</taxon>
        <taxon>Theropoda</taxon>
        <taxon>Coelurosauria</taxon>
        <taxon>Aves</taxon>
        <taxon>Neognathae</taxon>
        <taxon>Neoaves</taxon>
        <taxon>Telluraves</taxon>
        <taxon>Australaves</taxon>
        <taxon>Psittaciformes</taxon>
        <taxon>Psittaculidae</taxon>
        <taxon>Melopsittacus</taxon>
    </lineage>
</organism>
<dbReference type="Pfam" id="PF10254">
    <property type="entry name" value="Pacs-1"/>
    <property type="match status" value="1"/>
</dbReference>
<dbReference type="AlphaFoldDB" id="A0A8V5GUN4"/>
<dbReference type="PANTHER" id="PTHR13280">
    <property type="entry name" value="PHOSPHOFURIN ACIDIC CLUSTER SORTING PROTEIN"/>
    <property type="match status" value="1"/>
</dbReference>
<evidence type="ECO:0000259" key="1">
    <source>
        <dbReference type="Pfam" id="PF10254"/>
    </source>
</evidence>
<reference evidence="2" key="2">
    <citation type="submission" date="2025-08" db="UniProtKB">
        <authorList>
            <consortium name="Ensembl"/>
        </authorList>
    </citation>
    <scope>IDENTIFICATION</scope>
</reference>
<sequence>MAMTLVSREKNKKVPTLFLSKRPREPDAKSLVVEGITRLICCPRQPPALLAVTVDGTQWDDIKFFQLAAQWPSHVKHFPVGIFGTKAP</sequence>
<feature type="domain" description="Phosphofurin acidic cluster sorting protein 1/2 C-terminal" evidence="1">
    <location>
        <begin position="1"/>
        <end position="85"/>
    </location>
</feature>
<reference evidence="2" key="1">
    <citation type="submission" date="2020-03" db="EMBL/GenBank/DDBJ databases">
        <title>Melopsittacus undulatus (budgerigar) genome, bMelUnd1, maternal haplotype with Z.</title>
        <authorList>
            <person name="Gedman G."/>
            <person name="Mountcastle J."/>
            <person name="Haase B."/>
            <person name="Formenti G."/>
            <person name="Wright T."/>
            <person name="Apodaca J."/>
            <person name="Pelan S."/>
            <person name="Chow W."/>
            <person name="Rhie A."/>
            <person name="Howe K."/>
            <person name="Fedrigo O."/>
            <person name="Jarvis E.D."/>
        </authorList>
    </citation>
    <scope>NUCLEOTIDE SEQUENCE [LARGE SCALE GENOMIC DNA]</scope>
</reference>
<name>A0A8V5GUN4_MELUD</name>
<keyword evidence="3" id="KW-1185">Reference proteome</keyword>
<evidence type="ECO:0000313" key="2">
    <source>
        <dbReference type="Ensembl" id="ENSMUNP00000029003.1"/>
    </source>
</evidence>
<dbReference type="Proteomes" id="UP000694405">
    <property type="component" value="Chromosome 22"/>
</dbReference>
<reference evidence="2" key="3">
    <citation type="submission" date="2025-09" db="UniProtKB">
        <authorList>
            <consortium name="Ensembl"/>
        </authorList>
    </citation>
    <scope>IDENTIFICATION</scope>
</reference>
<proteinExistence type="predicted"/>
<protein>
    <recommendedName>
        <fullName evidence="1">Phosphofurin acidic cluster sorting protein 1/2 C-terminal domain-containing protein</fullName>
    </recommendedName>
</protein>
<dbReference type="GO" id="GO:0044325">
    <property type="term" value="F:transmembrane transporter binding"/>
    <property type="evidence" value="ECO:0007669"/>
    <property type="project" value="TreeGrafter"/>
</dbReference>
<dbReference type="PANTHER" id="PTHR13280:SF16">
    <property type="entry name" value="PHOSPHOFURIN ACIDIC CLUSTER SORTING PROTEIN 1"/>
    <property type="match status" value="1"/>
</dbReference>
<evidence type="ECO:0000313" key="3">
    <source>
        <dbReference type="Proteomes" id="UP000694405"/>
    </source>
</evidence>
<dbReference type="GO" id="GO:0072659">
    <property type="term" value="P:protein localization to plasma membrane"/>
    <property type="evidence" value="ECO:0007669"/>
    <property type="project" value="TreeGrafter"/>
</dbReference>
<dbReference type="InterPro" id="IPR019381">
    <property type="entry name" value="PACS1/2_C"/>
</dbReference>
<dbReference type="Ensembl" id="ENSMUNT00000026680.1">
    <property type="protein sequence ID" value="ENSMUNP00000029003.1"/>
    <property type="gene ID" value="ENSMUNG00000019793.1"/>
</dbReference>
<accession>A0A8V5GUN4</accession>